<dbReference type="PIR" id="T21750">
    <property type="entry name" value="T21750"/>
</dbReference>
<dbReference type="AGR" id="WB:WBGene00009390"/>
<dbReference type="PaxDb" id="6239-F35C5.1"/>
<proteinExistence type="predicted"/>
<accession>O45437</accession>
<dbReference type="HOGENOM" id="CLU_1455673_0_0_1"/>
<keyword evidence="2" id="KW-0732">Signal</keyword>
<gene>
    <name evidence="3" type="ORF">CELE_F35C5.1</name>
    <name evidence="3 5" type="ORF">F35C5.1</name>
</gene>
<dbReference type="UCSC" id="F35C5.1">
    <property type="organism name" value="c. elegans"/>
</dbReference>
<sequence>MCLHLHLSMVLFLFWPLILVLSVLTVCVSKKSQKSATSEKSLKSAATSNFSLISDKSERGSSSEKVQRRDRNSTIDSLKVPRRPPQASSMSSSGKSYRKSGNQVSVRGSQKSDTTDSAKTELIEMPLGKAARDEPKHNILTPAAEQKTGDSSPPSKRVQFAHPLKRVKRRATMPPEDADEKTMYIA</sequence>
<protein>
    <submittedName>
        <fullName evidence="3">Uncharacterized protein</fullName>
    </submittedName>
</protein>
<dbReference type="KEGG" id="cel:CELE_F35C5.1"/>
<dbReference type="PANTHER" id="PTHR37977">
    <property type="entry name" value="PROTEIN CBG18402-RELATED"/>
    <property type="match status" value="1"/>
</dbReference>
<dbReference type="InParanoid" id="O45437"/>
<evidence type="ECO:0000313" key="5">
    <source>
        <dbReference type="WormBase" id="F35C5.1"/>
    </source>
</evidence>
<feature type="compositionally biased region" description="Polar residues" evidence="1">
    <location>
        <begin position="102"/>
        <end position="112"/>
    </location>
</feature>
<feature type="region of interest" description="Disordered" evidence="1">
    <location>
        <begin position="53"/>
        <end position="121"/>
    </location>
</feature>
<dbReference type="AlphaFoldDB" id="O45437"/>
<dbReference type="RefSeq" id="NP_496737.2">
    <property type="nucleotide sequence ID" value="NM_064336.2"/>
</dbReference>
<evidence type="ECO:0000256" key="1">
    <source>
        <dbReference type="SAM" id="MobiDB-lite"/>
    </source>
</evidence>
<evidence type="ECO:0000313" key="4">
    <source>
        <dbReference type="Proteomes" id="UP000001940"/>
    </source>
</evidence>
<dbReference type="Bgee" id="WBGene00009390">
    <property type="expression patterns" value="Expressed in adult organism and 2 other cell types or tissues"/>
</dbReference>
<dbReference type="PANTHER" id="PTHR37977:SF1">
    <property type="entry name" value="PROTEIN CBG18402"/>
    <property type="match status" value="1"/>
</dbReference>
<feature type="signal peptide" evidence="2">
    <location>
        <begin position="1"/>
        <end position="25"/>
    </location>
</feature>
<dbReference type="eggNOG" id="ENOG502TICD">
    <property type="taxonomic scope" value="Eukaryota"/>
</dbReference>
<feature type="region of interest" description="Disordered" evidence="1">
    <location>
        <begin position="143"/>
        <end position="186"/>
    </location>
</feature>
<dbReference type="PhylomeDB" id="O45437"/>
<dbReference type="OrthoDB" id="5874180at2759"/>
<dbReference type="CTD" id="185261"/>
<feature type="compositionally biased region" description="Low complexity" evidence="1">
    <location>
        <begin position="88"/>
        <end position="101"/>
    </location>
</feature>
<keyword evidence="4" id="KW-1185">Reference proteome</keyword>
<reference evidence="3 4" key="1">
    <citation type="journal article" date="1998" name="Science">
        <title>Genome sequence of the nematode C. elegans: a platform for investigating biology.</title>
        <authorList>
            <consortium name="The C. elegans sequencing consortium"/>
            <person name="Sulson J.E."/>
            <person name="Waterston R."/>
        </authorList>
    </citation>
    <scope>NUCLEOTIDE SEQUENCE [LARGE SCALE GENOMIC DNA]</scope>
    <source>
        <strain evidence="3 4">Bristol N2</strain>
    </source>
</reference>
<evidence type="ECO:0000313" key="3">
    <source>
        <dbReference type="EMBL" id="CAB03050.2"/>
    </source>
</evidence>
<feature type="chain" id="PRO_5004158507" evidence="2">
    <location>
        <begin position="26"/>
        <end position="186"/>
    </location>
</feature>
<evidence type="ECO:0000256" key="2">
    <source>
        <dbReference type="SAM" id="SignalP"/>
    </source>
</evidence>
<dbReference type="EMBL" id="BX284602">
    <property type="protein sequence ID" value="CAB03050.2"/>
    <property type="molecule type" value="Genomic_DNA"/>
</dbReference>
<dbReference type="SMR" id="O45437"/>
<dbReference type="WormBase" id="F35C5.1">
    <property type="protein sequence ID" value="CE35520"/>
    <property type="gene ID" value="WBGene00009390"/>
</dbReference>
<organism evidence="3 4">
    <name type="scientific">Caenorhabditis elegans</name>
    <dbReference type="NCBI Taxonomy" id="6239"/>
    <lineage>
        <taxon>Eukaryota</taxon>
        <taxon>Metazoa</taxon>
        <taxon>Ecdysozoa</taxon>
        <taxon>Nematoda</taxon>
        <taxon>Chromadorea</taxon>
        <taxon>Rhabditida</taxon>
        <taxon>Rhabditina</taxon>
        <taxon>Rhabditomorpha</taxon>
        <taxon>Rhabditoidea</taxon>
        <taxon>Rhabditidae</taxon>
        <taxon>Peloderinae</taxon>
        <taxon>Caenorhabditis</taxon>
    </lineage>
</organism>
<name>O45437_CAEEL</name>
<dbReference type="FunCoup" id="O45437">
    <property type="interactions" value="310"/>
</dbReference>
<dbReference type="GeneID" id="185261"/>
<dbReference type="Proteomes" id="UP000001940">
    <property type="component" value="Chromosome II"/>
</dbReference>
<feature type="compositionally biased region" description="Basic and acidic residues" evidence="1">
    <location>
        <begin position="55"/>
        <end position="73"/>
    </location>
</feature>